<dbReference type="GO" id="GO:0006606">
    <property type="term" value="P:protein import into nucleus"/>
    <property type="evidence" value="ECO:0007669"/>
    <property type="project" value="TreeGrafter"/>
</dbReference>
<feature type="region of interest" description="Disordered" evidence="1">
    <location>
        <begin position="662"/>
        <end position="683"/>
    </location>
</feature>
<feature type="region of interest" description="Disordered" evidence="1">
    <location>
        <begin position="810"/>
        <end position="845"/>
    </location>
</feature>
<name>A0A6G1QWW8_CHAAH</name>
<protein>
    <submittedName>
        <fullName evidence="2">Nuclear envelope pore membrane protein POM 121 Nucleoporin Nup121 Pore membrane protein of 121 kDa</fullName>
    </submittedName>
</protein>
<feature type="compositionally biased region" description="Pro residues" evidence="1">
    <location>
        <begin position="904"/>
        <end position="913"/>
    </location>
</feature>
<dbReference type="GO" id="GO:0006405">
    <property type="term" value="P:RNA export from nucleus"/>
    <property type="evidence" value="ECO:0007669"/>
    <property type="project" value="TreeGrafter"/>
</dbReference>
<feature type="compositionally biased region" description="Low complexity" evidence="1">
    <location>
        <begin position="404"/>
        <end position="414"/>
    </location>
</feature>
<feature type="region of interest" description="Disordered" evidence="1">
    <location>
        <begin position="956"/>
        <end position="1023"/>
    </location>
</feature>
<feature type="compositionally biased region" description="Low complexity" evidence="1">
    <location>
        <begin position="226"/>
        <end position="240"/>
    </location>
</feature>
<dbReference type="Pfam" id="PF15229">
    <property type="entry name" value="POM121"/>
    <property type="match status" value="1"/>
</dbReference>
<dbReference type="AlphaFoldDB" id="A0A6G1QWW8"/>
<dbReference type="GO" id="GO:0008139">
    <property type="term" value="F:nuclear localization sequence binding"/>
    <property type="evidence" value="ECO:0007669"/>
    <property type="project" value="TreeGrafter"/>
</dbReference>
<keyword evidence="3" id="KW-1185">Reference proteome</keyword>
<reference evidence="3" key="2">
    <citation type="submission" date="2019-02" db="EMBL/GenBank/DDBJ databases">
        <title>Opniocepnalus argus Var Kimnra genome.</title>
        <authorList>
            <person name="Zhou C."/>
            <person name="Xiao S."/>
        </authorList>
    </citation>
    <scope>NUCLEOTIDE SEQUENCE [LARGE SCALE GENOMIC DNA]</scope>
</reference>
<organism evidence="2 3">
    <name type="scientific">Channa argus</name>
    <name type="common">Northern snakehead</name>
    <name type="synonym">Ophicephalus argus</name>
    <dbReference type="NCBI Taxonomy" id="215402"/>
    <lineage>
        <taxon>Eukaryota</taxon>
        <taxon>Metazoa</taxon>
        <taxon>Chordata</taxon>
        <taxon>Craniata</taxon>
        <taxon>Vertebrata</taxon>
        <taxon>Euteleostomi</taxon>
        <taxon>Actinopterygii</taxon>
        <taxon>Neopterygii</taxon>
        <taxon>Teleostei</taxon>
        <taxon>Neoteleostei</taxon>
        <taxon>Acanthomorphata</taxon>
        <taxon>Anabantaria</taxon>
        <taxon>Anabantiformes</taxon>
        <taxon>Channoidei</taxon>
        <taxon>Channidae</taxon>
        <taxon>Channa</taxon>
    </lineage>
</organism>
<gene>
    <name evidence="2" type="ORF">EXN66_Car022258</name>
</gene>
<feature type="compositionally biased region" description="Basic and acidic residues" evidence="1">
    <location>
        <begin position="158"/>
        <end position="168"/>
    </location>
</feature>
<dbReference type="EMBL" id="CM015735">
    <property type="protein sequence ID" value="KAF3706566.1"/>
    <property type="molecule type" value="Genomic_DNA"/>
</dbReference>
<feature type="region of interest" description="Disordered" evidence="1">
    <location>
        <begin position="388"/>
        <end position="414"/>
    </location>
</feature>
<feature type="region of interest" description="Disordered" evidence="1">
    <location>
        <begin position="1"/>
        <end position="39"/>
    </location>
</feature>
<feature type="compositionally biased region" description="Basic and acidic residues" evidence="1">
    <location>
        <begin position="23"/>
        <end position="33"/>
    </location>
</feature>
<sequence>MGSYIGKPESPNTDPGRPRAARNPREQLREKLSKPNHAVFTPNRRLSFAGQVNVVLTTEPVGAVGRFSITPQRHYPLQQPGVSSVGVLPPVKWDGFRKKNILSPRNSPGALSPVTVKIARPDHNIPSLDHLSCAGLPRAPADPCCKESVLRVLKATRKREVGDEERSFTSEQKSKRRRNDSGGSAHSAFEPLLPNGTPSQLVPKPGSLKRGMTSLAEESIIKRSRTSSISSGSGNNANRGTPGTKRNPIQSSYSSSLGLTQWKKPSAPSSPLSSPGSSRSQTPEGVTKRPREDDGQSPSSASSVRSDHTASDKAPVTSKLTPVPKVPITASTDSIVSGGKRKRKIQLVSSHRDDHITLPPPPELGYSITAKDLDEEKKSAFSKIQKLLEMPDPEPEKSLSPPVATSNQTTASTSSTTITLNSLLAAPLPTTQSPAIPVINLDPSPGSSKSIAPTASNPLLEALKMKTSTSPGSVSVASTTTVSASTTSVQPNGLIPKTSTTADIKQLPAAFQSQSSTAGMAQPSAFTQVFSQVSKASGSTPPVAGAGLFGLASQISTPSASTASNTVTATTASASSSDAVSNTNPLLASGFKPIFAVATSSATSAPESKPSSQKFKPIFGVTTVGAGFGQSPSLTTTKPTSTVSSSIASIFGGTTNSNTTAQSVFPGLTNTSNERSSASSVTITHPAAQQSMKSLFENWSTPSTTSASSATVQAPNTANTFQFGTVTTTTAAASTKTSSNSGFAFGITQPNPQESSQKVFPFSQAAPSQSTTTASFGGFGMGNTASTTAAPTTQSNFAFGKPLFEASAAQPTFGSSTAPPKPFTFGSGASSTPSSNPTPAPFAFGAAPATTATTFGTPAKPAFGASATAFPFGGTTTPSAAPNFGAATQTQSSSTFTFGSAAPQPAPSGPAQPAPSGFNFGSGMSCPQFATPVSNNPAPQMGSFNFGAAATDKPAFGTSTPSFGQNAAAAGPNPFGSPGTPIQGFNSVPFGSPATPSFSIGAGSKPSGARQRLQARRQHNRKK</sequence>
<feature type="region of interest" description="Disordered" evidence="1">
    <location>
        <begin position="158"/>
        <end position="367"/>
    </location>
</feature>
<feature type="region of interest" description="Disordered" evidence="1">
    <location>
        <begin position="880"/>
        <end position="920"/>
    </location>
</feature>
<feature type="compositionally biased region" description="Low complexity" evidence="1">
    <location>
        <begin position="823"/>
        <end position="845"/>
    </location>
</feature>
<evidence type="ECO:0000256" key="1">
    <source>
        <dbReference type="SAM" id="MobiDB-lite"/>
    </source>
</evidence>
<dbReference type="PANTHER" id="PTHR23193:SF5">
    <property type="entry name" value="NUCLEAR ENVELOPE PORE MEMBRANE PROTEIN POM 121C-RELATED"/>
    <property type="match status" value="1"/>
</dbReference>
<dbReference type="InterPro" id="IPR026054">
    <property type="entry name" value="Nucleoporin"/>
</dbReference>
<feature type="compositionally biased region" description="Basic residues" evidence="1">
    <location>
        <begin position="1013"/>
        <end position="1023"/>
    </location>
</feature>
<evidence type="ECO:0000313" key="3">
    <source>
        <dbReference type="Proteomes" id="UP000503349"/>
    </source>
</evidence>
<feature type="compositionally biased region" description="Low complexity" evidence="1">
    <location>
        <begin position="265"/>
        <end position="283"/>
    </location>
</feature>
<dbReference type="GO" id="GO:0017056">
    <property type="term" value="F:structural constituent of nuclear pore"/>
    <property type="evidence" value="ECO:0007669"/>
    <property type="project" value="TreeGrafter"/>
</dbReference>
<dbReference type="Proteomes" id="UP000503349">
    <property type="component" value="Chromosome 24"/>
</dbReference>
<evidence type="ECO:0000313" key="2">
    <source>
        <dbReference type="EMBL" id="KAF3706566.1"/>
    </source>
</evidence>
<feature type="compositionally biased region" description="Low complexity" evidence="1">
    <location>
        <begin position="884"/>
        <end position="903"/>
    </location>
</feature>
<dbReference type="GO" id="GO:0005643">
    <property type="term" value="C:nuclear pore"/>
    <property type="evidence" value="ECO:0007669"/>
    <property type="project" value="TreeGrafter"/>
</dbReference>
<accession>A0A6G1QWW8</accession>
<reference evidence="2 3" key="1">
    <citation type="submission" date="2019-02" db="EMBL/GenBank/DDBJ databases">
        <title>Opniocepnalus argus genome.</title>
        <authorList>
            <person name="Zhou C."/>
            <person name="Xiao S."/>
        </authorList>
    </citation>
    <scope>NUCLEOTIDE SEQUENCE [LARGE SCALE GENOMIC DNA]</scope>
    <source>
        <strain evidence="2">OARG1902GOOAL</strain>
        <tissue evidence="2">Muscle</tissue>
    </source>
</reference>
<dbReference type="PANTHER" id="PTHR23193">
    <property type="entry name" value="NUCLEAR PORE COMPLEX PROTEIN NUP"/>
    <property type="match status" value="1"/>
</dbReference>
<proteinExistence type="predicted"/>
<feature type="compositionally biased region" description="Polar residues" evidence="1">
    <location>
        <begin position="247"/>
        <end position="259"/>
    </location>
</feature>